<accession>A0A4P6GDA0</accession>
<keyword evidence="2" id="KW-1185">Reference proteome</keyword>
<dbReference type="AlphaFoldDB" id="A0A4P6GDA0"/>
<evidence type="ECO:0000313" key="1">
    <source>
        <dbReference type="EMBL" id="QAY83361.1"/>
    </source>
</evidence>
<name>A0A4P6GDA0_9PSED</name>
<organism evidence="1 2">
    <name type="scientific">Pseudomonas arsenicoxydans</name>
    <dbReference type="NCBI Taxonomy" id="702115"/>
    <lineage>
        <taxon>Bacteria</taxon>
        <taxon>Pseudomonadati</taxon>
        <taxon>Pseudomonadota</taxon>
        <taxon>Gammaproteobacteria</taxon>
        <taxon>Pseudomonadales</taxon>
        <taxon>Pseudomonadaceae</taxon>
        <taxon>Pseudomonas</taxon>
    </lineage>
</organism>
<sequence length="326" mass="37889">MPVKVFLKTLHDLELNKVDSASDALNAIEGFVRHMQELCDKHSRKQWSELFLSEKVFSTKEFFAVSDFRCYCKVNLKIGVSQLKKVFDEISFRLEEEPEDAINIMRLYKNVLNDYLFDFKYFVEFLEQEKNKEYMFFSGGKSIRTETYHLYNFSQALVCSGTHGENIIGSFHKEAQTASAFVLRQALELKFDRAISVTIRDGNGNRPRLKHGFHYSFMTARPDLFEFVDYDFTLIKNVYDWCSNIVHTGYQPLIWQMPFAYELCSGVFTWGQMNVNGGQSIHGGVRIRDVPEMQVAFAEHFAKSYDHGVWCITADKPEAADFTVYI</sequence>
<evidence type="ECO:0000313" key="2">
    <source>
        <dbReference type="Proteomes" id="UP000291121"/>
    </source>
</evidence>
<gene>
    <name evidence="1" type="ORF">CUN61_04980</name>
</gene>
<dbReference type="Proteomes" id="UP000291121">
    <property type="component" value="Chromosome"/>
</dbReference>
<protein>
    <submittedName>
        <fullName evidence="1">Uncharacterized protein</fullName>
    </submittedName>
</protein>
<dbReference type="RefSeq" id="WP_208670753.1">
    <property type="nucleotide sequence ID" value="NZ_CP024767.1"/>
</dbReference>
<proteinExistence type="predicted"/>
<dbReference type="EMBL" id="CP024767">
    <property type="protein sequence ID" value="QAY83361.1"/>
    <property type="molecule type" value="Genomic_DNA"/>
</dbReference>
<reference evidence="1 2" key="1">
    <citation type="submission" date="2017-11" db="EMBL/GenBank/DDBJ databases">
        <title>Genome sequence of Pseudomonas arsenicoxydans ACM1.</title>
        <authorList>
            <person name="Nascimento F.X."/>
        </authorList>
    </citation>
    <scope>NUCLEOTIDE SEQUENCE [LARGE SCALE GENOMIC DNA]</scope>
    <source>
        <strain evidence="1 2">ACM1</strain>
    </source>
</reference>